<accession>A0A9P1R8I7</accession>
<sequence length="257" mass="29526">MKGVEAAARSAEATSNKDNAEEAMRQKAMLDAARNYGVQMGRYTRWMRLQTVTDYAAVELDQGFRFQALYLRNGTLQPPVLDMADEYQAIEDGGRMRKMVEKTYRTLVQARFRNTPLSWRDFLIPEELAPPPMPRDSLLPQGKEKDLWRERMTEGWAEGESMATDEFELRVEALQRAFRGMVLYRLLARHGMIQPPRVVEHRPGEVLTNDSGDRMLIGTREEVVAQDSYFVAEPDRWKPLDYGFVSPVEKSRTGSGK</sequence>
<evidence type="ECO:0000313" key="3">
    <source>
        <dbReference type="Proteomes" id="UP000045039"/>
    </source>
</evidence>
<gene>
    <name evidence="2" type="ORF">PAERUG_P19_London_7_VIM_2_05_10_05587</name>
</gene>
<dbReference type="Pfam" id="PF16932">
    <property type="entry name" value="T4SS_TraI"/>
    <property type="match status" value="1"/>
</dbReference>
<evidence type="ECO:0000313" key="2">
    <source>
        <dbReference type="EMBL" id="CRP80042.1"/>
    </source>
</evidence>
<dbReference type="InterPro" id="IPR031618">
    <property type="entry name" value="T4SS_TraI"/>
</dbReference>
<name>A0A9P1R8I7_PSEAI</name>
<reference evidence="3" key="1">
    <citation type="submission" date="2015-06" db="EMBL/GenBank/DDBJ databases">
        <authorList>
            <person name="Radhakrishnan Rajesh"/>
            <person name="Underwood Anthony"/>
            <person name="Al-Shahib Ali"/>
        </authorList>
    </citation>
    <scope>NUCLEOTIDE SEQUENCE [LARGE SCALE GENOMIC DNA]</scope>
    <source>
        <strain evidence="3">P19_London_7_VIM_2_05_10</strain>
    </source>
</reference>
<dbReference type="AlphaFoldDB" id="A0A9P1R8I7"/>
<comment type="caution">
    <text evidence="2">The sequence shown here is derived from an EMBL/GenBank/DDBJ whole genome shotgun (WGS) entry which is preliminary data.</text>
</comment>
<dbReference type="Proteomes" id="UP000045039">
    <property type="component" value="Unassembled WGS sequence"/>
</dbReference>
<evidence type="ECO:0000256" key="1">
    <source>
        <dbReference type="SAM" id="MobiDB-lite"/>
    </source>
</evidence>
<protein>
    <submittedName>
        <fullName evidence="2">Uncharacterized protein</fullName>
    </submittedName>
</protein>
<proteinExistence type="predicted"/>
<feature type="region of interest" description="Disordered" evidence="1">
    <location>
        <begin position="1"/>
        <end position="21"/>
    </location>
</feature>
<dbReference type="EMBL" id="CVVU01000245">
    <property type="protein sequence ID" value="CRP80042.1"/>
    <property type="molecule type" value="Genomic_DNA"/>
</dbReference>
<organism evidence="2 3">
    <name type="scientific">Pseudomonas aeruginosa</name>
    <dbReference type="NCBI Taxonomy" id="287"/>
    <lineage>
        <taxon>Bacteria</taxon>
        <taxon>Pseudomonadati</taxon>
        <taxon>Pseudomonadota</taxon>
        <taxon>Gammaproteobacteria</taxon>
        <taxon>Pseudomonadales</taxon>
        <taxon>Pseudomonadaceae</taxon>
        <taxon>Pseudomonas</taxon>
    </lineage>
</organism>